<reference evidence="3 4" key="1">
    <citation type="submission" date="2020-06" db="EMBL/GenBank/DDBJ databases">
        <title>Metabacillus dokdonensis sp. nov., isolated from the rhizosphere of Elymus tsukushiensis, a plant native to the Dokdo Islands, Republic of Korea.</title>
        <authorList>
            <person name="Lee S.Y."/>
            <person name="Hwang Y.J."/>
            <person name="Son J.S."/>
            <person name="Ghim S.Y."/>
        </authorList>
    </citation>
    <scope>NUCLEOTIDE SEQUENCE [LARGE SCALE GENOMIC DNA]</scope>
    <source>
        <strain evidence="3 4">KUDC1714</strain>
    </source>
</reference>
<dbReference type="Pfam" id="PF02719">
    <property type="entry name" value="Polysacc_synt_2"/>
    <property type="match status" value="1"/>
</dbReference>
<keyword evidence="4" id="KW-1185">Reference proteome</keyword>
<evidence type="ECO:0000259" key="2">
    <source>
        <dbReference type="Pfam" id="PF02719"/>
    </source>
</evidence>
<dbReference type="InterPro" id="IPR051203">
    <property type="entry name" value="Polysaccharide_Synthase-Rel"/>
</dbReference>
<gene>
    <name evidence="3" type="ORF">HUW50_13935</name>
</gene>
<proteinExistence type="inferred from homology"/>
<organism evidence="3 4">
    <name type="scientific">Metabacillus elymi</name>
    <dbReference type="NCBI Taxonomy" id="2745198"/>
    <lineage>
        <taxon>Bacteria</taxon>
        <taxon>Bacillati</taxon>
        <taxon>Bacillota</taxon>
        <taxon>Bacilli</taxon>
        <taxon>Bacillales</taxon>
        <taxon>Bacillaceae</taxon>
        <taxon>Metabacillus</taxon>
    </lineage>
</organism>
<dbReference type="Gene3D" id="3.40.50.720">
    <property type="entry name" value="NAD(P)-binding Rossmann-like Domain"/>
    <property type="match status" value="1"/>
</dbReference>
<evidence type="ECO:0000313" key="3">
    <source>
        <dbReference type="EMBL" id="QNF28479.1"/>
    </source>
</evidence>
<comment type="similarity">
    <text evidence="1">Belongs to the polysaccharide synthase family.</text>
</comment>
<dbReference type="CDD" id="cd05237">
    <property type="entry name" value="UDP_invert_4-6DH_SDR_e"/>
    <property type="match status" value="1"/>
</dbReference>
<dbReference type="InterPro" id="IPR036291">
    <property type="entry name" value="NAD(P)-bd_dom_sf"/>
</dbReference>
<name>A0ABX6S326_9BACI</name>
<dbReference type="SUPFAM" id="SSF51735">
    <property type="entry name" value="NAD(P)-binding Rossmann-fold domains"/>
    <property type="match status" value="1"/>
</dbReference>
<dbReference type="PANTHER" id="PTHR43318">
    <property type="entry name" value="UDP-N-ACETYLGLUCOSAMINE 4,6-DEHYDRATASE"/>
    <property type="match status" value="1"/>
</dbReference>
<protein>
    <submittedName>
        <fullName evidence="3">Polysaccharide biosynthesis protein</fullName>
    </submittedName>
</protein>
<sequence length="334" mass="37907">MFRGKNILVTGGTGSIGSEIVRQLLSYNPNVLRVYSRDESKQFELKQELSNFDNVRYLIGDIRDRVRLKYACENIDYIFHAAALKHVPACEYNPFEAVKTNVIGVQNIIDVSINSNVQKLVGVSTDKVVNPTNTMGATKLLSEKLLLAGELYKGYSPVTFSCVRFGNVMGSRGSVIPLFKKQIEENKPVTITSNNMTRFMMSIPQAVKLIIDAMEYSVGGEIFVLKMPVLNIKDMAEVLIHDYNHKNHNKYTNKIVNIGVRPGEKEYEELMTISESERAYENENLYIIPSLIKKDWQIPKGFTKVKKQGYSSKNSPLLTKEDIYKLLSDQKLLF</sequence>
<evidence type="ECO:0000313" key="4">
    <source>
        <dbReference type="Proteomes" id="UP000515490"/>
    </source>
</evidence>
<dbReference type="EMBL" id="CP055263">
    <property type="protein sequence ID" value="QNF28479.1"/>
    <property type="molecule type" value="Genomic_DNA"/>
</dbReference>
<evidence type="ECO:0000256" key="1">
    <source>
        <dbReference type="ARBA" id="ARBA00007430"/>
    </source>
</evidence>
<accession>A0ABX6S326</accession>
<dbReference type="RefSeq" id="WP_185652926.1">
    <property type="nucleotide sequence ID" value="NZ_CP055263.1"/>
</dbReference>
<dbReference type="InterPro" id="IPR003869">
    <property type="entry name" value="Polysac_CapD-like"/>
</dbReference>
<dbReference type="PANTHER" id="PTHR43318:SF2">
    <property type="entry name" value="UDP-N-ACETYLGLUCOSAMINE 4,6-DEHYDRATASE (INVERTING)"/>
    <property type="match status" value="1"/>
</dbReference>
<dbReference type="Proteomes" id="UP000515490">
    <property type="component" value="Chromosome"/>
</dbReference>
<feature type="domain" description="Polysaccharide biosynthesis protein CapD-like" evidence="2">
    <location>
        <begin position="7"/>
        <end position="288"/>
    </location>
</feature>